<name>A0A862QEP2_9CAUD</name>
<evidence type="ECO:0000313" key="1">
    <source>
        <dbReference type="EMBL" id="QNR52502.1"/>
    </source>
</evidence>
<accession>A0A862QEP2</accession>
<proteinExistence type="predicted"/>
<protein>
    <submittedName>
        <fullName evidence="1">Uncharacterized protein</fullName>
    </submittedName>
</protein>
<dbReference type="Proteomes" id="UP000676279">
    <property type="component" value="Segment"/>
</dbReference>
<dbReference type="GeneID" id="64469868"/>
<keyword evidence="2" id="KW-1185">Reference proteome</keyword>
<reference evidence="1" key="1">
    <citation type="submission" date="2020-07" db="EMBL/GenBank/DDBJ databases">
        <title>Complete genome sequence analysis of a novel Escherichia phage vB_EcoS swi2.</title>
        <authorList>
            <person name="Sui B."/>
        </authorList>
    </citation>
    <scope>NUCLEOTIDE SEQUENCE</scope>
</reference>
<evidence type="ECO:0000313" key="2">
    <source>
        <dbReference type="Proteomes" id="UP000676279"/>
    </source>
</evidence>
<organism evidence="1 2">
    <name type="scientific">Escherichia phage vB_EcoS_swi2</name>
    <dbReference type="NCBI Taxonomy" id="2769808"/>
    <lineage>
        <taxon>Viruses</taxon>
        <taxon>Duplodnaviria</taxon>
        <taxon>Heunggongvirae</taxon>
        <taxon>Uroviricota</taxon>
        <taxon>Caudoviricetes</taxon>
        <taxon>Swiduovirus</taxon>
        <taxon>Swiduovirus swi2</taxon>
    </lineage>
</organism>
<dbReference type="KEGG" id="vg:64469868"/>
<sequence length="92" mass="10842">MYPDGTKLMFAYELLSSMKSGELVGIHFENEYSSEIIKGEKENCCCVVIDEKYRMTHNMFRSYCTRIANEQGMVIKTKTSESKKFMYIWRVL</sequence>
<dbReference type="RefSeq" id="YP_010054187.1">
    <property type="nucleotide sequence ID" value="NC_054649.1"/>
</dbReference>
<dbReference type="EMBL" id="MT768060">
    <property type="protein sequence ID" value="QNR52502.1"/>
    <property type="molecule type" value="Genomic_DNA"/>
</dbReference>